<feature type="domain" description="DUF6046" evidence="1">
    <location>
        <begin position="77"/>
        <end position="195"/>
    </location>
</feature>
<sequence>MASVSFYLPKLFQTQFGIQSTSFAVEGMGEGAPTQSQVMSPIGTPVYEIIQIQAEQFSYYDMQQKRKRDDGVVPQYTFPYELLLDVSQAKKIVSTEVVGRNGSVLEYIGLGDYQINIQGFIINYNADEYPDRQVAEMKRILDIPRSLKVSSLYLNRLGIDRMAIKEYSFPVLEGHIQVQPFKIAAVSDLPYELDLIERKLLK</sequence>
<gene>
    <name evidence="2" type="ORF">P0Y49_15400</name>
</gene>
<dbReference type="InterPro" id="IPR046109">
    <property type="entry name" value="DUF6046"/>
</dbReference>
<dbReference type="AlphaFoldDB" id="A0AAJ5W6M1"/>
<name>A0AAJ5W6M1_9SPHI</name>
<evidence type="ECO:0000259" key="1">
    <source>
        <dbReference type="Pfam" id="PF19512"/>
    </source>
</evidence>
<dbReference type="Pfam" id="PF19512">
    <property type="entry name" value="DUF6046"/>
    <property type="match status" value="1"/>
</dbReference>
<evidence type="ECO:0000313" key="2">
    <source>
        <dbReference type="EMBL" id="WEK18176.1"/>
    </source>
</evidence>
<reference evidence="2" key="1">
    <citation type="submission" date="2023-03" db="EMBL/GenBank/DDBJ databases">
        <title>Andean soil-derived lignocellulolytic bacterial consortium as a source of novel taxa and putative plastic-active enzymes.</title>
        <authorList>
            <person name="Diaz-Garcia L."/>
            <person name="Chuvochina M."/>
            <person name="Feuerriegel G."/>
            <person name="Bunk B."/>
            <person name="Sproer C."/>
            <person name="Streit W.R."/>
            <person name="Rodriguez L.M."/>
            <person name="Overmann J."/>
            <person name="Jimenez D.J."/>
        </authorList>
    </citation>
    <scope>NUCLEOTIDE SEQUENCE</scope>
    <source>
        <strain evidence="2">MAG 3858</strain>
    </source>
</reference>
<organism evidence="2 3">
    <name type="scientific">Candidatus Pedobacter colombiensis</name>
    <dbReference type="NCBI Taxonomy" id="3121371"/>
    <lineage>
        <taxon>Bacteria</taxon>
        <taxon>Pseudomonadati</taxon>
        <taxon>Bacteroidota</taxon>
        <taxon>Sphingobacteriia</taxon>
        <taxon>Sphingobacteriales</taxon>
        <taxon>Sphingobacteriaceae</taxon>
        <taxon>Pedobacter</taxon>
    </lineage>
</organism>
<proteinExistence type="predicted"/>
<protein>
    <submittedName>
        <fullName evidence="2">DUF6046 domain-containing protein</fullName>
    </submittedName>
</protein>
<dbReference type="Proteomes" id="UP001214530">
    <property type="component" value="Chromosome"/>
</dbReference>
<evidence type="ECO:0000313" key="3">
    <source>
        <dbReference type="Proteomes" id="UP001214530"/>
    </source>
</evidence>
<accession>A0AAJ5W6M1</accession>
<dbReference type="EMBL" id="CP119313">
    <property type="protein sequence ID" value="WEK18176.1"/>
    <property type="molecule type" value="Genomic_DNA"/>
</dbReference>